<dbReference type="EMBL" id="JBJKFK010002623">
    <property type="protein sequence ID" value="KAL3310837.1"/>
    <property type="molecule type" value="Genomic_DNA"/>
</dbReference>
<dbReference type="AlphaFoldDB" id="A0ABD2PVC1"/>
<dbReference type="SUPFAM" id="SSF101898">
    <property type="entry name" value="NHL repeat"/>
    <property type="match status" value="1"/>
</dbReference>
<dbReference type="InterPro" id="IPR011042">
    <property type="entry name" value="6-blade_b-propeller_TolB-like"/>
</dbReference>
<proteinExistence type="predicted"/>
<evidence type="ECO:0000313" key="1">
    <source>
        <dbReference type="EMBL" id="KAL3310837.1"/>
    </source>
</evidence>
<evidence type="ECO:0000313" key="2">
    <source>
        <dbReference type="Proteomes" id="UP001626550"/>
    </source>
</evidence>
<reference evidence="1 2" key="1">
    <citation type="submission" date="2024-11" db="EMBL/GenBank/DDBJ databases">
        <title>Adaptive evolution of stress response genes in parasites aligns with host niche diversity.</title>
        <authorList>
            <person name="Hahn C."/>
            <person name="Resl P."/>
        </authorList>
    </citation>
    <scope>NUCLEOTIDE SEQUENCE [LARGE SCALE GENOMIC DNA]</scope>
    <source>
        <strain evidence="1">EGGRZ-B1_66</strain>
        <tissue evidence="1">Body</tissue>
    </source>
</reference>
<keyword evidence="2" id="KW-1185">Reference proteome</keyword>
<gene>
    <name evidence="1" type="ORF">Ciccas_010592</name>
</gene>
<sequence length="313" mass="34661">MAVNFLKGEFYVTDELQNKMHCLNLCGVLRWTLPRQHDATGVFNGPSAVTVLPNGWIAVADRQNKRIQMLRSTGSVRFFFACIDAPVAIASDCNSNIFVITESFHIEVYVKFGKLLHSVKMHKPLNSGRKLVKATACVVDSGELMTGEKPFKRWLIILTPGVKEDLHVYGMQHARLVHLSSTRSVLFFGHLYGRASCVASEDVDDCGVDESSSPSCSTRRFMLLPQSDSLYIAFLMADSLNGCIVRVWLDTDTHQLVPQLSRLIFTPSGSLAQKPGAIIKLPGQQLALAGLIVPHRSKPLDQDPSPSVQIWQL</sequence>
<dbReference type="Gene3D" id="2.120.10.30">
    <property type="entry name" value="TolB, C-terminal domain"/>
    <property type="match status" value="1"/>
</dbReference>
<name>A0ABD2PVC1_9PLAT</name>
<comment type="caution">
    <text evidence="1">The sequence shown here is derived from an EMBL/GenBank/DDBJ whole genome shotgun (WGS) entry which is preliminary data.</text>
</comment>
<organism evidence="1 2">
    <name type="scientific">Cichlidogyrus casuarinus</name>
    <dbReference type="NCBI Taxonomy" id="1844966"/>
    <lineage>
        <taxon>Eukaryota</taxon>
        <taxon>Metazoa</taxon>
        <taxon>Spiralia</taxon>
        <taxon>Lophotrochozoa</taxon>
        <taxon>Platyhelminthes</taxon>
        <taxon>Monogenea</taxon>
        <taxon>Monopisthocotylea</taxon>
        <taxon>Dactylogyridea</taxon>
        <taxon>Ancyrocephalidae</taxon>
        <taxon>Cichlidogyrus</taxon>
    </lineage>
</organism>
<dbReference type="Proteomes" id="UP001626550">
    <property type="component" value="Unassembled WGS sequence"/>
</dbReference>
<accession>A0ABD2PVC1</accession>
<protein>
    <submittedName>
        <fullName evidence="1">Uncharacterized protein</fullName>
    </submittedName>
</protein>